<dbReference type="Gene3D" id="2.40.50.140">
    <property type="entry name" value="Nucleic acid-binding proteins"/>
    <property type="match status" value="1"/>
</dbReference>
<feature type="domain" description="Replication protein A C-terminal" evidence="7">
    <location>
        <begin position="190"/>
        <end position="262"/>
    </location>
</feature>
<feature type="region of interest" description="Disordered" evidence="6">
    <location>
        <begin position="15"/>
        <end position="42"/>
    </location>
</feature>
<organism evidence="8 9">
    <name type="scientific">Candida verbasci</name>
    <dbReference type="NCBI Taxonomy" id="1227364"/>
    <lineage>
        <taxon>Eukaryota</taxon>
        <taxon>Fungi</taxon>
        <taxon>Dikarya</taxon>
        <taxon>Ascomycota</taxon>
        <taxon>Saccharomycotina</taxon>
        <taxon>Pichiomycetes</taxon>
        <taxon>Debaryomycetaceae</taxon>
        <taxon>Candida/Lodderomyces clade</taxon>
        <taxon>Candida</taxon>
    </lineage>
</organism>
<comment type="similarity">
    <text evidence="2">Belongs to the replication factor A protein 2 family.</text>
</comment>
<dbReference type="PIRSF" id="PIRSF036949">
    <property type="entry name" value="RPA32"/>
    <property type="match status" value="1"/>
</dbReference>
<keyword evidence="4" id="KW-0238">DNA-binding</keyword>
<keyword evidence="9" id="KW-1185">Reference proteome</keyword>
<evidence type="ECO:0000313" key="8">
    <source>
        <dbReference type="EMBL" id="CAI5758106.1"/>
    </source>
</evidence>
<name>A0A9W4TW18_9ASCO</name>
<evidence type="ECO:0000256" key="6">
    <source>
        <dbReference type="SAM" id="MobiDB-lite"/>
    </source>
</evidence>
<dbReference type="PANTHER" id="PTHR13989">
    <property type="entry name" value="REPLICATION PROTEIN A-RELATED"/>
    <property type="match status" value="1"/>
</dbReference>
<evidence type="ECO:0000256" key="1">
    <source>
        <dbReference type="ARBA" id="ARBA00004123"/>
    </source>
</evidence>
<dbReference type="PANTHER" id="PTHR13989:SF16">
    <property type="entry name" value="REPLICATION PROTEIN A2"/>
    <property type="match status" value="1"/>
</dbReference>
<dbReference type="AlphaFoldDB" id="A0A9W4TW18"/>
<dbReference type="CDD" id="cd04478">
    <property type="entry name" value="RPA2_DBD_D"/>
    <property type="match status" value="1"/>
</dbReference>
<keyword evidence="3" id="KW-0235">DNA replication</keyword>
<dbReference type="SUPFAM" id="SSF50249">
    <property type="entry name" value="Nucleic acid-binding proteins"/>
    <property type="match status" value="1"/>
</dbReference>
<dbReference type="GO" id="GO:0003697">
    <property type="term" value="F:single-stranded DNA binding"/>
    <property type="evidence" value="ECO:0007669"/>
    <property type="project" value="TreeGrafter"/>
</dbReference>
<dbReference type="InterPro" id="IPR012340">
    <property type="entry name" value="NA-bd_OB-fold"/>
</dbReference>
<dbReference type="GO" id="GO:0006260">
    <property type="term" value="P:DNA replication"/>
    <property type="evidence" value="ECO:0007669"/>
    <property type="project" value="UniProtKB-KW"/>
</dbReference>
<evidence type="ECO:0000256" key="4">
    <source>
        <dbReference type="ARBA" id="ARBA00023125"/>
    </source>
</evidence>
<keyword evidence="5" id="KW-0539">Nucleus</keyword>
<dbReference type="SUPFAM" id="SSF46785">
    <property type="entry name" value="Winged helix' DNA-binding domain"/>
    <property type="match status" value="1"/>
</dbReference>
<evidence type="ECO:0000256" key="5">
    <source>
        <dbReference type="ARBA" id="ARBA00023242"/>
    </source>
</evidence>
<dbReference type="Pfam" id="PF08784">
    <property type="entry name" value="RPA_C"/>
    <property type="match status" value="1"/>
</dbReference>
<dbReference type="InterPro" id="IPR014646">
    <property type="entry name" value="Rfa2/RPA32"/>
</dbReference>
<proteinExistence type="inferred from homology"/>
<dbReference type="GO" id="GO:0000781">
    <property type="term" value="C:chromosome, telomeric region"/>
    <property type="evidence" value="ECO:0007669"/>
    <property type="project" value="TreeGrafter"/>
</dbReference>
<dbReference type="GO" id="GO:0000724">
    <property type="term" value="P:double-strand break repair via homologous recombination"/>
    <property type="evidence" value="ECO:0007669"/>
    <property type="project" value="TreeGrafter"/>
</dbReference>
<dbReference type="GO" id="GO:0006289">
    <property type="term" value="P:nucleotide-excision repair"/>
    <property type="evidence" value="ECO:0007669"/>
    <property type="project" value="TreeGrafter"/>
</dbReference>
<dbReference type="OrthoDB" id="25571at2759"/>
<dbReference type="GO" id="GO:0035861">
    <property type="term" value="C:site of double-strand break"/>
    <property type="evidence" value="ECO:0007669"/>
    <property type="project" value="TreeGrafter"/>
</dbReference>
<gene>
    <name evidence="8" type="ORF">CANVERA_P2619</name>
</gene>
<evidence type="ECO:0000256" key="2">
    <source>
        <dbReference type="ARBA" id="ARBA00007815"/>
    </source>
</evidence>
<reference evidence="8" key="1">
    <citation type="submission" date="2022-12" db="EMBL/GenBank/DDBJ databases">
        <authorList>
            <person name="Brejova B."/>
        </authorList>
    </citation>
    <scope>NUCLEOTIDE SEQUENCE</scope>
</reference>
<evidence type="ECO:0000313" key="9">
    <source>
        <dbReference type="Proteomes" id="UP001152885"/>
    </source>
</evidence>
<comment type="subcellular location">
    <subcellularLocation>
        <location evidence="1">Nucleus</location>
    </subcellularLocation>
</comment>
<dbReference type="InterPro" id="IPR036390">
    <property type="entry name" value="WH_DNA-bd_sf"/>
</dbReference>
<feature type="compositionally biased region" description="Polar residues" evidence="6">
    <location>
        <begin position="29"/>
        <end position="42"/>
    </location>
</feature>
<evidence type="ECO:0000256" key="3">
    <source>
        <dbReference type="ARBA" id="ARBA00022705"/>
    </source>
</evidence>
<dbReference type="Gene3D" id="1.10.10.10">
    <property type="entry name" value="Winged helix-like DNA-binding domain superfamily/Winged helix DNA-binding domain"/>
    <property type="match status" value="1"/>
</dbReference>
<accession>A0A9W4TW18</accession>
<comment type="caution">
    <text evidence="8">The sequence shown here is derived from an EMBL/GenBank/DDBJ whole genome shotgun (WGS) entry which is preliminary data.</text>
</comment>
<dbReference type="GO" id="GO:0005662">
    <property type="term" value="C:DNA replication factor A complex"/>
    <property type="evidence" value="ECO:0007669"/>
    <property type="project" value="TreeGrafter"/>
</dbReference>
<sequence length="267" mass="29827">MSDFNNYGNYGDGDGGFDVSQNTGGGFNNDHSTGGNGSQRNQLRQSLTPVTIKQINDSTQLNPDGEFKIHNVELNMISFIGIIRKVTTHQSAIIMTIEDGTGSIEVRKWIAENDSSISLTEEEEKFSSFVNEKYIFVGGSLRQFNNKKTIQNAIFYPIEDSNQIIYHHLSAIENHLRCQGIPKNTTTKTENKLFVDNVNPNKSSGSTIDKVLQVLKDNSSTMSEGVQLEYVVQKLNISREDAKNYCDELIESGKIYTGFDDNTYIAI</sequence>
<dbReference type="EMBL" id="CANTUO010000002">
    <property type="protein sequence ID" value="CAI5758106.1"/>
    <property type="molecule type" value="Genomic_DNA"/>
</dbReference>
<evidence type="ECO:0000259" key="7">
    <source>
        <dbReference type="Pfam" id="PF08784"/>
    </source>
</evidence>
<dbReference type="InterPro" id="IPR040260">
    <property type="entry name" value="RFA2-like"/>
</dbReference>
<dbReference type="Proteomes" id="UP001152885">
    <property type="component" value="Unassembled WGS sequence"/>
</dbReference>
<dbReference type="InterPro" id="IPR014892">
    <property type="entry name" value="RPA_C"/>
</dbReference>
<dbReference type="InterPro" id="IPR036388">
    <property type="entry name" value="WH-like_DNA-bd_sf"/>
</dbReference>
<protein>
    <recommendedName>
        <fullName evidence="7">Replication protein A C-terminal domain-containing protein</fullName>
    </recommendedName>
</protein>